<sequence length="52" mass="5650">MNAPIQGTAADIIKMAMIDIYPTAAQRETPDPHDSAPRRALVGTGHNWLQAH</sequence>
<comment type="caution">
    <text evidence="2">The sequence shown here is derived from an EMBL/GenBank/DDBJ whole genome shotgun (WGS) entry which is preliminary data.</text>
</comment>
<name>A0ABS0IAI6_9BACT</name>
<dbReference type="SUPFAM" id="SSF56672">
    <property type="entry name" value="DNA/RNA polymerases"/>
    <property type="match status" value="1"/>
</dbReference>
<reference evidence="2 3" key="1">
    <citation type="submission" date="2020-11" db="EMBL/GenBank/DDBJ databases">
        <authorList>
            <person name="Kim M.K."/>
        </authorList>
    </citation>
    <scope>NUCLEOTIDE SEQUENCE [LARGE SCALE GENOMIC DNA]</scope>
    <source>
        <strain evidence="2 3">BT662</strain>
    </source>
</reference>
<dbReference type="Proteomes" id="UP000618931">
    <property type="component" value="Unassembled WGS sequence"/>
</dbReference>
<feature type="compositionally biased region" description="Basic and acidic residues" evidence="1">
    <location>
        <begin position="28"/>
        <end position="37"/>
    </location>
</feature>
<organism evidence="2 3">
    <name type="scientific">Hymenobacter ruricola</name>
    <dbReference type="NCBI Taxonomy" id="2791023"/>
    <lineage>
        <taxon>Bacteria</taxon>
        <taxon>Pseudomonadati</taxon>
        <taxon>Bacteroidota</taxon>
        <taxon>Cytophagia</taxon>
        <taxon>Cytophagales</taxon>
        <taxon>Hymenobacteraceae</taxon>
        <taxon>Hymenobacter</taxon>
    </lineage>
</organism>
<keyword evidence="3" id="KW-1185">Reference proteome</keyword>
<dbReference type="Gene3D" id="3.30.70.370">
    <property type="match status" value="1"/>
</dbReference>
<proteinExistence type="predicted"/>
<evidence type="ECO:0000256" key="1">
    <source>
        <dbReference type="SAM" id="MobiDB-lite"/>
    </source>
</evidence>
<accession>A0ABS0IAI6</accession>
<feature type="region of interest" description="Disordered" evidence="1">
    <location>
        <begin position="25"/>
        <end position="52"/>
    </location>
</feature>
<dbReference type="InterPro" id="IPR043502">
    <property type="entry name" value="DNA/RNA_pol_sf"/>
</dbReference>
<evidence type="ECO:0000313" key="3">
    <source>
        <dbReference type="Proteomes" id="UP000618931"/>
    </source>
</evidence>
<evidence type="ECO:0000313" key="2">
    <source>
        <dbReference type="EMBL" id="MBF9223761.1"/>
    </source>
</evidence>
<protein>
    <submittedName>
        <fullName evidence="2">Uncharacterized protein</fullName>
    </submittedName>
</protein>
<gene>
    <name evidence="2" type="ORF">I2H31_21835</name>
</gene>
<dbReference type="EMBL" id="JADQDM010000018">
    <property type="protein sequence ID" value="MBF9223761.1"/>
    <property type="molecule type" value="Genomic_DNA"/>
</dbReference>